<evidence type="ECO:0000256" key="1">
    <source>
        <dbReference type="ARBA" id="ARBA00023015"/>
    </source>
</evidence>
<feature type="compositionally biased region" description="Pro residues" evidence="4">
    <location>
        <begin position="42"/>
        <end position="52"/>
    </location>
</feature>
<dbReference type="GO" id="GO:0000435">
    <property type="term" value="P:positive regulation of transcription from RNA polymerase II promoter by galactose"/>
    <property type="evidence" value="ECO:0007669"/>
    <property type="project" value="TreeGrafter"/>
</dbReference>
<reference evidence="5 6" key="1">
    <citation type="submission" date="2015-03" db="EMBL/GenBank/DDBJ databases">
        <authorList>
            <person name="Morales-Cruz A."/>
            <person name="Amrine K.C."/>
            <person name="Cantu D."/>
        </authorList>
    </citation>
    <scope>NUCLEOTIDE SEQUENCE [LARGE SCALE GENOMIC DNA]</scope>
    <source>
        <strain evidence="5">DS831</strain>
    </source>
</reference>
<evidence type="ECO:0000256" key="2">
    <source>
        <dbReference type="ARBA" id="ARBA00023163"/>
    </source>
</evidence>
<protein>
    <submittedName>
        <fullName evidence="5">Putative c6 zinc finger domain protein</fullName>
    </submittedName>
</protein>
<dbReference type="PANTHER" id="PTHR47424:SF15">
    <property type="entry name" value="ZN(II)2CYS6 TRANSCRIPTION FACTOR (EUROFUNG)"/>
    <property type="match status" value="1"/>
</dbReference>
<keyword evidence="2" id="KW-0804">Transcription</keyword>
<evidence type="ECO:0000313" key="5">
    <source>
        <dbReference type="EMBL" id="KKY23244.1"/>
    </source>
</evidence>
<dbReference type="Proteomes" id="UP000034182">
    <property type="component" value="Unassembled WGS sequence"/>
</dbReference>
<feature type="region of interest" description="Disordered" evidence="4">
    <location>
        <begin position="26"/>
        <end position="81"/>
    </location>
</feature>
<dbReference type="AlphaFoldDB" id="A0A0G2ELL9"/>
<dbReference type="GO" id="GO:0000978">
    <property type="term" value="F:RNA polymerase II cis-regulatory region sequence-specific DNA binding"/>
    <property type="evidence" value="ECO:0007669"/>
    <property type="project" value="TreeGrafter"/>
</dbReference>
<keyword evidence="3" id="KW-0539">Nucleus</keyword>
<feature type="compositionally biased region" description="Polar residues" evidence="4">
    <location>
        <begin position="359"/>
        <end position="378"/>
    </location>
</feature>
<evidence type="ECO:0000313" key="6">
    <source>
        <dbReference type="Proteomes" id="UP000034182"/>
    </source>
</evidence>
<dbReference type="PANTHER" id="PTHR47424">
    <property type="entry name" value="REGULATORY PROTEIN GAL4"/>
    <property type="match status" value="1"/>
</dbReference>
<keyword evidence="1" id="KW-0805">Transcription regulation</keyword>
<feature type="region of interest" description="Disordered" evidence="4">
    <location>
        <begin position="359"/>
        <end position="436"/>
    </location>
</feature>
<dbReference type="InterPro" id="IPR051127">
    <property type="entry name" value="Fungal_SecMet_Regulators"/>
</dbReference>
<sequence length="480" mass="53057">MDESLPAASLRGPKISKARNTVCSYRSFIRRRTGRTSTHPAPTAPTPGPHLPQEPLKAEDDPDVTADRESSQADSSAFSEAPPRYHIYKNIRATHVPADSPACVLQLYYGSSSNFSLLQHLHTHLTAHEDVPHPDSHVEEVQNGNESIDVYKYQGLAFGNTPGQRETNPMFLRHELARTFLHNYLSTVHLQLPFLSTDQLCANFERLYGYGDDAKIDPSERALVIVAMAIGACPSQHEFFAQTVKDDLGFTLGSHLGTERDESFVTRAVISYCEIVFSTGPGAEGVYNNCFFLESACFVLILAALHDRTATRRHIRYINRGIRALRQIHPREPIISIIAAIDEMRGKVEMLTGITTTAEPQQQQPLSATIPDQQQNPNFPHHGLPDHQQQQQQYINPDGTIPSSSATPGVMPPGTDPSQPDLETPPGFGSFEQRAPSVSSDVLDAAWPSMDWNFDLSNLDLESFVSVMGNQQDAATFGLF</sequence>
<dbReference type="CDD" id="cd12148">
    <property type="entry name" value="fungal_TF_MHR"/>
    <property type="match status" value="1"/>
</dbReference>
<reference evidence="5 6" key="2">
    <citation type="submission" date="2015-05" db="EMBL/GenBank/DDBJ databases">
        <title>Distinctive expansion of gene families associated with plant cell wall degradation and secondary metabolism in the genomes of grapevine trunk pathogens.</title>
        <authorList>
            <person name="Lawrence D.P."/>
            <person name="Travadon R."/>
            <person name="Rolshausen P.E."/>
            <person name="Baumgartner K."/>
        </authorList>
    </citation>
    <scope>NUCLEOTIDE SEQUENCE [LARGE SCALE GENOMIC DNA]</scope>
    <source>
        <strain evidence="5">DS831</strain>
    </source>
</reference>
<dbReference type="GO" id="GO:0000981">
    <property type="term" value="F:DNA-binding transcription factor activity, RNA polymerase II-specific"/>
    <property type="evidence" value="ECO:0007669"/>
    <property type="project" value="TreeGrafter"/>
</dbReference>
<comment type="caution">
    <text evidence="5">The sequence shown here is derived from an EMBL/GenBank/DDBJ whole genome shotgun (WGS) entry which is preliminary data.</text>
</comment>
<evidence type="ECO:0000256" key="4">
    <source>
        <dbReference type="SAM" id="MobiDB-lite"/>
    </source>
</evidence>
<organism evidence="5 6">
    <name type="scientific">Diplodia seriata</name>
    <dbReference type="NCBI Taxonomy" id="420778"/>
    <lineage>
        <taxon>Eukaryota</taxon>
        <taxon>Fungi</taxon>
        <taxon>Dikarya</taxon>
        <taxon>Ascomycota</taxon>
        <taxon>Pezizomycotina</taxon>
        <taxon>Dothideomycetes</taxon>
        <taxon>Dothideomycetes incertae sedis</taxon>
        <taxon>Botryosphaeriales</taxon>
        <taxon>Botryosphaeriaceae</taxon>
        <taxon>Diplodia</taxon>
    </lineage>
</organism>
<dbReference type="EMBL" id="LAQI01000068">
    <property type="protein sequence ID" value="KKY23244.1"/>
    <property type="molecule type" value="Genomic_DNA"/>
</dbReference>
<name>A0A0G2ELL9_9PEZI</name>
<accession>A0A0G2ELL9</accession>
<gene>
    <name evidence="5" type="ORF">UCDDS831_g02975</name>
</gene>
<evidence type="ECO:0000256" key="3">
    <source>
        <dbReference type="ARBA" id="ARBA00023242"/>
    </source>
</evidence>
<dbReference type="GO" id="GO:0005634">
    <property type="term" value="C:nucleus"/>
    <property type="evidence" value="ECO:0007669"/>
    <property type="project" value="TreeGrafter"/>
</dbReference>
<proteinExistence type="predicted"/>